<dbReference type="RefSeq" id="WP_007038322.1">
    <property type="nucleotide sequence ID" value="NZ_DS480707.1"/>
</dbReference>
<dbReference type="InterPro" id="IPR004291">
    <property type="entry name" value="Transposase_IS66_central"/>
</dbReference>
<dbReference type="AlphaFoldDB" id="A8S332"/>
<name>A8S332_ENTBW</name>
<evidence type="ECO:0000259" key="2">
    <source>
        <dbReference type="Pfam" id="PF13817"/>
    </source>
</evidence>
<dbReference type="InterPro" id="IPR039552">
    <property type="entry name" value="IS66_C"/>
</dbReference>
<feature type="domain" description="Transposase IS66 central" evidence="1">
    <location>
        <begin position="54"/>
        <end position="344"/>
    </location>
</feature>
<dbReference type="NCBIfam" id="NF033517">
    <property type="entry name" value="transpos_IS66"/>
    <property type="match status" value="1"/>
</dbReference>
<accession>A8S332</accession>
<dbReference type="InterPro" id="IPR052344">
    <property type="entry name" value="Transposase-related"/>
</dbReference>
<sequence length="408" mass="46782">PDGRYKKLPDEVYKRLEFHPASFEVIEHHVEVYVSADGGNFARAERPADLFRNSLATASLVAGIYNLKYVNAQPIERLSKEFERSDVFLPTQTLCRWAIMGAERYLSRVYARMKQKLPEYHVMHADETVVEVRKDGRPAGAESRMWVYHSGELESKPVILYEFQKTRKKEHAREFLKDFSGICVTDGYQVYHSIADEREDLTISGCWSHARRGFADVVKAAGKKDLNIRESVAYKSLQLIQTMSRCEEKFAKLEPAERLEARIHHILPLADAFFAYLKSKEGSVVPKSATGKAISYCLNQEAFLRVFLTDGYVPMTNNAAERSIRPFTVGRNNWFQIDTVSGAKASAIAYSIAETAKANQLKPYEYFRYLLEELPKHGELEELSYVEELLPWSETLPKCCYQKKETES</sequence>
<feature type="domain" description="Transposase IS66 C-terminal" evidence="2">
    <location>
        <begin position="351"/>
        <end position="392"/>
    </location>
</feature>
<dbReference type="Pfam" id="PF13817">
    <property type="entry name" value="DDE_Tnp_IS66_C"/>
    <property type="match status" value="1"/>
</dbReference>
<comment type="caution">
    <text evidence="3">The sequence shown here is derived from an EMBL/GenBank/DDBJ whole genome shotgun (WGS) entry which is preliminary data.</text>
</comment>
<reference evidence="3 4" key="1">
    <citation type="submission" date="2007-08" db="EMBL/GenBank/DDBJ databases">
        <authorList>
            <person name="Fulton L."/>
            <person name="Clifton S."/>
            <person name="Fulton B."/>
            <person name="Xu J."/>
            <person name="Minx P."/>
            <person name="Pepin K.H."/>
            <person name="Johnson M."/>
            <person name="Thiruvilangam P."/>
            <person name="Bhonagiri V."/>
            <person name="Nash W.E."/>
            <person name="Mardis E.R."/>
            <person name="Wilson R.K."/>
        </authorList>
    </citation>
    <scope>NUCLEOTIDE SEQUENCE [LARGE SCALE GENOMIC DNA]</scope>
    <source>
        <strain evidence="4">ATCC BAA-613 / DSM 15670 / CCUG 46953 / JCM 12243 / WAL 16351</strain>
    </source>
</reference>
<reference evidence="3 4" key="2">
    <citation type="submission" date="2007-09" db="EMBL/GenBank/DDBJ databases">
        <title>Draft genome sequence of Clostridium bolteae (ATCC BAA-613).</title>
        <authorList>
            <person name="Sudarsanam P."/>
            <person name="Ley R."/>
            <person name="Guruge J."/>
            <person name="Turnbaugh P.J."/>
            <person name="Mahowald M."/>
            <person name="Liep D."/>
            <person name="Gordon J."/>
        </authorList>
    </citation>
    <scope>NUCLEOTIDE SEQUENCE [LARGE SCALE GENOMIC DNA]</scope>
    <source>
        <strain evidence="4">ATCC BAA-613 / DSM 15670 / CCUG 46953 / JCM 12243 / WAL 16351</strain>
    </source>
</reference>
<dbReference type="PaxDb" id="411902-CLOBOL_06473"/>
<gene>
    <name evidence="3" type="ORF">CLOBOL_06473</name>
</gene>
<dbReference type="Proteomes" id="UP000005396">
    <property type="component" value="Unassembled WGS sequence"/>
</dbReference>
<protein>
    <submittedName>
        <fullName evidence="3">Uncharacterized protein</fullName>
    </submittedName>
</protein>
<dbReference type="eggNOG" id="COG4974">
    <property type="taxonomic scope" value="Bacteria"/>
</dbReference>
<proteinExistence type="predicted"/>
<dbReference type="HOGENOM" id="CLU_023034_0_2_9"/>
<dbReference type="Pfam" id="PF03050">
    <property type="entry name" value="DDE_Tnp_IS66"/>
    <property type="match status" value="1"/>
</dbReference>
<organism evidence="3 4">
    <name type="scientific">Enterocloster bolteae (strain ATCC BAA-613 / DSM 15670 / CCUG 46953 / JCM 12243 / WAL 16351)</name>
    <name type="common">Clostridium bolteae</name>
    <dbReference type="NCBI Taxonomy" id="411902"/>
    <lineage>
        <taxon>Bacteria</taxon>
        <taxon>Bacillati</taxon>
        <taxon>Bacillota</taxon>
        <taxon>Clostridia</taxon>
        <taxon>Lachnospirales</taxon>
        <taxon>Lachnospiraceae</taxon>
        <taxon>Enterocloster</taxon>
    </lineage>
</organism>
<dbReference type="PANTHER" id="PTHR33678">
    <property type="entry name" value="BLL1576 PROTEIN"/>
    <property type="match status" value="1"/>
</dbReference>
<evidence type="ECO:0000313" key="4">
    <source>
        <dbReference type="Proteomes" id="UP000005396"/>
    </source>
</evidence>
<evidence type="ECO:0000259" key="1">
    <source>
        <dbReference type="Pfam" id="PF03050"/>
    </source>
</evidence>
<dbReference type="PANTHER" id="PTHR33678:SF1">
    <property type="entry name" value="BLL1576 PROTEIN"/>
    <property type="match status" value="1"/>
</dbReference>
<evidence type="ECO:0000313" key="3">
    <source>
        <dbReference type="EMBL" id="EDP13307.1"/>
    </source>
</evidence>
<feature type="non-terminal residue" evidence="3">
    <location>
        <position position="1"/>
    </location>
</feature>
<dbReference type="EMBL" id="ABCC02000052">
    <property type="protein sequence ID" value="EDP13307.1"/>
    <property type="molecule type" value="Genomic_DNA"/>
</dbReference>